<dbReference type="EMBL" id="JACHMN010000002">
    <property type="protein sequence ID" value="MBB5869263.1"/>
    <property type="molecule type" value="Genomic_DNA"/>
</dbReference>
<dbReference type="GO" id="GO:0071555">
    <property type="term" value="P:cell wall organization"/>
    <property type="evidence" value="ECO:0007669"/>
    <property type="project" value="UniProtKB-UniRule"/>
</dbReference>
<dbReference type="SUPFAM" id="SSF141523">
    <property type="entry name" value="L,D-transpeptidase catalytic domain-like"/>
    <property type="match status" value="1"/>
</dbReference>
<keyword evidence="12" id="KW-1185">Reference proteome</keyword>
<evidence type="ECO:0000313" key="12">
    <source>
        <dbReference type="Proteomes" id="UP000587527"/>
    </source>
</evidence>
<keyword evidence="5" id="KW-0012">Acyltransferase</keyword>
<dbReference type="GO" id="GO:0071972">
    <property type="term" value="F:peptidoglycan L,D-transpeptidase activity"/>
    <property type="evidence" value="ECO:0007669"/>
    <property type="project" value="TreeGrafter"/>
</dbReference>
<dbReference type="Gene3D" id="2.60.40.3710">
    <property type="match status" value="1"/>
</dbReference>
<dbReference type="Pfam" id="PF17964">
    <property type="entry name" value="Big_10"/>
    <property type="match status" value="1"/>
</dbReference>
<dbReference type="Gene3D" id="2.60.40.3780">
    <property type="match status" value="1"/>
</dbReference>
<dbReference type="Proteomes" id="UP000587527">
    <property type="component" value="Unassembled WGS sequence"/>
</dbReference>
<dbReference type="GO" id="GO:0016746">
    <property type="term" value="F:acyltransferase activity"/>
    <property type="evidence" value="ECO:0007669"/>
    <property type="project" value="UniProtKB-KW"/>
</dbReference>
<evidence type="ECO:0000256" key="2">
    <source>
        <dbReference type="ARBA" id="ARBA00022679"/>
    </source>
</evidence>
<evidence type="ECO:0000256" key="8">
    <source>
        <dbReference type="SAM" id="MobiDB-lite"/>
    </source>
</evidence>
<dbReference type="InterPro" id="IPR041280">
    <property type="entry name" value="Big_10"/>
</dbReference>
<feature type="region of interest" description="Disordered" evidence="8">
    <location>
        <begin position="395"/>
        <end position="416"/>
    </location>
</feature>
<dbReference type="PROSITE" id="PS52029">
    <property type="entry name" value="LD_TPASE"/>
    <property type="match status" value="1"/>
</dbReference>
<evidence type="ECO:0000256" key="1">
    <source>
        <dbReference type="ARBA" id="ARBA00004752"/>
    </source>
</evidence>
<dbReference type="GO" id="GO:0005576">
    <property type="term" value="C:extracellular region"/>
    <property type="evidence" value="ECO:0007669"/>
    <property type="project" value="TreeGrafter"/>
</dbReference>
<feature type="chain" id="PRO_5039018010" evidence="9">
    <location>
        <begin position="21"/>
        <end position="416"/>
    </location>
</feature>
<keyword evidence="3 7" id="KW-0133">Cell shape</keyword>
<dbReference type="RefSeq" id="WP_184835779.1">
    <property type="nucleotide sequence ID" value="NZ_JACHMN010000002.1"/>
</dbReference>
<sequence length="416" mass="44387">MGRQRAGWAMVAVTVMALVAAGCSSEPEQPPLVLPAIAPPTLDITPAAKAKQVPVSAEIAVRTTDGRVTALDVTDDKGVAVRGAMRADGSSWVPAKPLGYQRTYTVAATATGAYGQATTQRTSFTTMAKPTRTVDTTLYFFDQATYGVAMPVTLDFSQAIPKSARAAVQRRLFVTTEPPQPGAWHWLDSGTEVFYRAPDYWRPGTKITVRMALEGVPMGAGIFGDADRTATAKIGNSVFLDIDNRTKQMTVTIDGKVAKRIPVSMGKPNTPTSSGKMVIMEKHDRVTFDTRNDPQGGYVVTVSDAQRLTWGGEFIHAAPWSEGDQGYSNVSHGCTNVSSWAASYLMGITHVGDLVTIKGTEVTLDQGNGWTAWNMTWDEFVRGSALDVPADLKPAPAKAAAPKPSAVPVPVPSPTN</sequence>
<keyword evidence="2" id="KW-0808">Transferase</keyword>
<dbReference type="Pfam" id="PF03734">
    <property type="entry name" value="YkuD"/>
    <property type="match status" value="1"/>
</dbReference>
<dbReference type="PANTHER" id="PTHR30582:SF2">
    <property type="entry name" value="L,D-TRANSPEPTIDASE YCIB-RELATED"/>
    <property type="match status" value="1"/>
</dbReference>
<evidence type="ECO:0000313" key="11">
    <source>
        <dbReference type="EMBL" id="MBB5869263.1"/>
    </source>
</evidence>
<evidence type="ECO:0000256" key="3">
    <source>
        <dbReference type="ARBA" id="ARBA00022960"/>
    </source>
</evidence>
<keyword evidence="11" id="KW-0449">Lipoprotein</keyword>
<feature type="domain" description="L,D-TPase catalytic" evidence="10">
    <location>
        <begin position="238"/>
        <end position="365"/>
    </location>
</feature>
<dbReference type="GO" id="GO:0018104">
    <property type="term" value="P:peptidoglycan-protein cross-linking"/>
    <property type="evidence" value="ECO:0007669"/>
    <property type="project" value="TreeGrafter"/>
</dbReference>
<keyword evidence="6 7" id="KW-0961">Cell wall biogenesis/degradation</keyword>
<dbReference type="InterPro" id="IPR038063">
    <property type="entry name" value="Transpep_catalytic_dom"/>
</dbReference>
<evidence type="ECO:0000256" key="9">
    <source>
        <dbReference type="SAM" id="SignalP"/>
    </source>
</evidence>
<dbReference type="CDD" id="cd13432">
    <property type="entry name" value="LDT_IgD_like_2"/>
    <property type="match status" value="1"/>
</dbReference>
<protein>
    <submittedName>
        <fullName evidence="11">Lipoprotein-anchoring transpeptidase ErfK/SrfK</fullName>
    </submittedName>
</protein>
<dbReference type="PANTHER" id="PTHR30582">
    <property type="entry name" value="L,D-TRANSPEPTIDASE"/>
    <property type="match status" value="1"/>
</dbReference>
<feature type="active site" description="Proton donor/acceptor" evidence="7">
    <location>
        <position position="316"/>
    </location>
</feature>
<evidence type="ECO:0000256" key="5">
    <source>
        <dbReference type="ARBA" id="ARBA00023315"/>
    </source>
</evidence>
<comment type="pathway">
    <text evidence="1 7">Cell wall biogenesis; peptidoglycan biosynthesis.</text>
</comment>
<dbReference type="InterPro" id="IPR050979">
    <property type="entry name" value="LD-transpeptidase"/>
</dbReference>
<dbReference type="PROSITE" id="PS51257">
    <property type="entry name" value="PROKAR_LIPOPROTEIN"/>
    <property type="match status" value="1"/>
</dbReference>
<evidence type="ECO:0000256" key="4">
    <source>
        <dbReference type="ARBA" id="ARBA00022984"/>
    </source>
</evidence>
<name>A0A841BQQ5_9ACTN</name>
<dbReference type="InterPro" id="IPR005490">
    <property type="entry name" value="LD_TPept_cat_dom"/>
</dbReference>
<feature type="compositionally biased region" description="Low complexity" evidence="8">
    <location>
        <begin position="395"/>
        <end position="404"/>
    </location>
</feature>
<keyword evidence="4 7" id="KW-0573">Peptidoglycan synthesis</keyword>
<dbReference type="UniPathway" id="UPA00219"/>
<evidence type="ECO:0000256" key="7">
    <source>
        <dbReference type="PROSITE-ProRule" id="PRU01373"/>
    </source>
</evidence>
<proteinExistence type="predicted"/>
<comment type="caution">
    <text evidence="11">The sequence shown here is derived from an EMBL/GenBank/DDBJ whole genome shotgun (WGS) entry which is preliminary data.</text>
</comment>
<dbReference type="CDD" id="cd16913">
    <property type="entry name" value="YkuD_like"/>
    <property type="match status" value="1"/>
</dbReference>
<evidence type="ECO:0000259" key="10">
    <source>
        <dbReference type="PROSITE" id="PS52029"/>
    </source>
</evidence>
<keyword evidence="9" id="KW-0732">Signal</keyword>
<feature type="active site" description="Nucleophile" evidence="7">
    <location>
        <position position="334"/>
    </location>
</feature>
<evidence type="ECO:0000256" key="6">
    <source>
        <dbReference type="ARBA" id="ARBA00023316"/>
    </source>
</evidence>
<gene>
    <name evidence="11" type="ORF">F4553_002642</name>
</gene>
<dbReference type="Gene3D" id="2.40.440.10">
    <property type="entry name" value="L,D-transpeptidase catalytic domain-like"/>
    <property type="match status" value="1"/>
</dbReference>
<feature type="compositionally biased region" description="Pro residues" evidence="8">
    <location>
        <begin position="405"/>
        <end position="416"/>
    </location>
</feature>
<organism evidence="11 12">
    <name type="scientific">Allocatelliglobosispora scoriae</name>
    <dbReference type="NCBI Taxonomy" id="643052"/>
    <lineage>
        <taxon>Bacteria</taxon>
        <taxon>Bacillati</taxon>
        <taxon>Actinomycetota</taxon>
        <taxon>Actinomycetes</taxon>
        <taxon>Micromonosporales</taxon>
        <taxon>Micromonosporaceae</taxon>
        <taxon>Allocatelliglobosispora</taxon>
    </lineage>
</organism>
<feature type="signal peptide" evidence="9">
    <location>
        <begin position="1"/>
        <end position="20"/>
    </location>
</feature>
<reference evidence="11 12" key="1">
    <citation type="submission" date="2020-08" db="EMBL/GenBank/DDBJ databases">
        <title>Sequencing the genomes of 1000 actinobacteria strains.</title>
        <authorList>
            <person name="Klenk H.-P."/>
        </authorList>
    </citation>
    <scope>NUCLEOTIDE SEQUENCE [LARGE SCALE GENOMIC DNA]</scope>
    <source>
        <strain evidence="11 12">DSM 45362</strain>
    </source>
</reference>
<dbReference type="GO" id="GO:0008360">
    <property type="term" value="P:regulation of cell shape"/>
    <property type="evidence" value="ECO:0007669"/>
    <property type="project" value="UniProtKB-UniRule"/>
</dbReference>
<accession>A0A841BQQ5</accession>
<dbReference type="AlphaFoldDB" id="A0A841BQQ5"/>